<dbReference type="PANTHER" id="PTHR39229">
    <property type="entry name" value="MCG1037962"/>
    <property type="match status" value="1"/>
</dbReference>
<proteinExistence type="predicted"/>
<dbReference type="PANTHER" id="PTHR39229:SF1">
    <property type="entry name" value="RAD51-ASSOCIATED PROTEIN 2"/>
    <property type="match status" value="1"/>
</dbReference>
<reference evidence="4" key="1">
    <citation type="submission" date="2025-08" db="UniProtKB">
        <authorList>
            <consortium name="RefSeq"/>
        </authorList>
    </citation>
    <scope>IDENTIFICATION</scope>
    <source>
        <tissue evidence="4">Muscle</tissue>
    </source>
</reference>
<sequence>MREAPGAAGMRAPGTRGKCGERGLVPLRGSGLPLPSPGRRSQRSSCCPARSVRCPAGSASPAVPSLRMWGLPRQCGRHGVVTESRNQSRRRERREPREGGGTTRLRRPAFQLKRPRVRAHGKGERWEARAPGGDKPRQEEWGGGLAAGIPSALRGAPPGRATGRDRGSRSGRGEIQSLWKTLGKKRLYTPRGGQAGNHPRHRTEGNALREGQSSLEGRGKATSVRIHPLPAFHRTVSAKSELIFVSMESTCSKRFLSASSDETGWYLYAKRIKIESDQKSREKEEQQKVERSIQCGNRYQTSLHGPLYLSERQNHWELEKRSCDTAKKTFMREFFCSKNCSNEGLVCRVSENELSTKKWSPENRDQTTTEGDISLNVHGQRLETELLSVSRAADTCQNLQVLNPPQVQQNNTTEHNNERNGDNGLKQDSSVASSNKHSFQMELLRQKSVSDKKWQQYQLLQIPFLCGTSSMFSHTKNKKNNFLKNACSAEDKNYSSSNKENTTEGDNKEKNSSLYIIPTLKPFKSIQPLKIPNFQLPRISNKINSKMSSTNFRETDWKNFEGQPSLVQSKQIHGVQKTSEIGKQKLQNYKSSIRISTVDSEFKEKNNPQTNKQEHSALAEVSAIYFRGGSTGTGCNKMFDENDFKDKMLENPEGDDDQKSKILIYISAKNVQNEKCVSCNDLLQRMGRKSSNENAGTFHIQTSIPVITEELEKNKLDLHCVVRNSNSDISLYEAESKLSTKEILDCQRYVTKSIISERNCPHIIVQNFPDKTVSCNIFRGKETFKLKFSFRNMLFEWVRTWAESSHEDRPTCQDDSVMPWLHTLNARCDGQELVKSTINRNHNDKIFICLLPVISKHLKEELLKTILASFFSSTNTLLPVEGKSMQMEKHTLCGRKQDQLNSCTDDTWRQTTEFLKENCTYPGFVSSKFVESIDFELHNQRRGFSRSLGEEEYTCLQRGVLFHNQKGRLYNRRHVRKHQLLSRENEGFGTYLRSVSHKNSMKKQILVARCLILLQGTPDCSSLDKTYFCNITKIQYLVGANLRFQSYFPAHSQLKFEKVNSKCTNQETLVTTVKQEMKKPSTMLNNSFHVGRFKTFPFVICENKKHKTTEYRNCITSANEVTNEATYTMKKYLGTFSCINADGEEHFNSKKLEINSHNFFSEISSSIFDTYEKIPLTTDSEDFDQIPVVNQNSSIKKKLCEESAVIGPKEVPCLPVKSNNVLILTEQSKATTEKYNPLLSLDRQTNKYEYYEELDTHSPHLTNRKEKVEDQITYLNSENYFPSSSHVCQSVTLPLDSSNFVDKRVSDDGHCRSSSSADKLNVVQYPSRGSPVMTDTNLQLQAKETAQFSSQGHERTHETGGLELATLKQHLEYVKEQEERNDEQMHITNESQCETVMNDLIMSHSEDESQTFIAAEGELKVRLSIMNNGCLEDVKDKYLPSENKITHEFELKTKFDSVLEELRMFHEISKGNENNLSSLETNSFENYWELNNSKGIDENVTSVSQKKMCISSPICGSIERQNITDSDGSLLNEKILNENKDQEVDKEYCVARLSSEELQHSPVAEDYLGAAYRNPYTWNPAFLYCTLFKEQSYNLQKEGGYFLSRDVIRVQPLKTCKGPIRIGLSRKARPKQLHPYLK</sequence>
<feature type="region of interest" description="Disordered" evidence="1">
    <location>
        <begin position="77"/>
        <end position="175"/>
    </location>
</feature>
<dbReference type="Pfam" id="PF15696">
    <property type="entry name" value="RAD51_interact"/>
    <property type="match status" value="1"/>
</dbReference>
<dbReference type="GeneID" id="114003613"/>
<evidence type="ECO:0000256" key="1">
    <source>
        <dbReference type="SAM" id="MobiDB-lite"/>
    </source>
</evidence>
<protein>
    <submittedName>
        <fullName evidence="4">RAD51-associated protein 2</fullName>
    </submittedName>
</protein>
<feature type="compositionally biased region" description="Polar residues" evidence="1">
    <location>
        <begin position="426"/>
        <end position="437"/>
    </location>
</feature>
<feature type="region of interest" description="Disordered" evidence="1">
    <location>
        <begin position="490"/>
        <end position="509"/>
    </location>
</feature>
<dbReference type="RefSeq" id="XP_027606566.2">
    <property type="nucleotide sequence ID" value="XM_027750765.2"/>
</dbReference>
<dbReference type="Proteomes" id="UP000504627">
    <property type="component" value="Unplaced"/>
</dbReference>
<dbReference type="InterPro" id="IPR053355">
    <property type="entry name" value="RAD51-associated"/>
</dbReference>
<evidence type="ECO:0000313" key="4">
    <source>
        <dbReference type="RefSeq" id="XP_027606566.2"/>
    </source>
</evidence>
<feature type="region of interest" description="Disordered" evidence="1">
    <location>
        <begin position="1"/>
        <end position="62"/>
    </location>
</feature>
<feature type="domain" description="RAD51 interacting motif" evidence="2">
    <location>
        <begin position="1599"/>
        <end position="1637"/>
    </location>
</feature>
<name>A0A6J2J3H2_9PASS</name>
<dbReference type="InParanoid" id="A0A6J2J3H2"/>
<dbReference type="InterPro" id="IPR031419">
    <property type="entry name" value="RAD51_interact"/>
</dbReference>
<dbReference type="CTD" id="729475"/>
<organism evidence="3 4">
    <name type="scientific">Pipra filicauda</name>
    <name type="common">Wire-tailed manakin</name>
    <dbReference type="NCBI Taxonomy" id="649802"/>
    <lineage>
        <taxon>Eukaryota</taxon>
        <taxon>Metazoa</taxon>
        <taxon>Chordata</taxon>
        <taxon>Craniata</taxon>
        <taxon>Vertebrata</taxon>
        <taxon>Euteleostomi</taxon>
        <taxon>Archelosauria</taxon>
        <taxon>Archosauria</taxon>
        <taxon>Dinosauria</taxon>
        <taxon>Saurischia</taxon>
        <taxon>Theropoda</taxon>
        <taxon>Coelurosauria</taxon>
        <taxon>Aves</taxon>
        <taxon>Neognathae</taxon>
        <taxon>Neoaves</taxon>
        <taxon>Telluraves</taxon>
        <taxon>Australaves</taxon>
        <taxon>Passeriformes</taxon>
        <taxon>Pipridae</taxon>
        <taxon>Pipra</taxon>
    </lineage>
</organism>
<feature type="compositionally biased region" description="Basic and acidic residues" evidence="1">
    <location>
        <begin position="121"/>
        <end position="140"/>
    </location>
</feature>
<evidence type="ECO:0000259" key="2">
    <source>
        <dbReference type="Pfam" id="PF15696"/>
    </source>
</evidence>
<evidence type="ECO:0000313" key="3">
    <source>
        <dbReference type="Proteomes" id="UP000504627"/>
    </source>
</evidence>
<dbReference type="GO" id="GO:0032991">
    <property type="term" value="C:protein-containing complex"/>
    <property type="evidence" value="ECO:0007669"/>
    <property type="project" value="TreeGrafter"/>
</dbReference>
<accession>A0A6J2J3H2</accession>
<gene>
    <name evidence="4" type="primary">RAD51AP2</name>
</gene>
<feature type="compositionally biased region" description="Basic and acidic residues" evidence="1">
    <location>
        <begin position="162"/>
        <end position="172"/>
    </location>
</feature>
<feature type="region of interest" description="Disordered" evidence="1">
    <location>
        <begin position="402"/>
        <end position="437"/>
    </location>
</feature>
<feature type="region of interest" description="Disordered" evidence="1">
    <location>
        <begin position="187"/>
        <end position="220"/>
    </location>
</feature>
<keyword evidence="3" id="KW-1185">Reference proteome</keyword>
<feature type="compositionally biased region" description="Low complexity" evidence="1">
    <location>
        <begin position="402"/>
        <end position="411"/>
    </location>
</feature>
<feature type="compositionally biased region" description="Low complexity" evidence="1">
    <location>
        <begin position="22"/>
        <end position="39"/>
    </location>
</feature>